<name>A0A0G1KE86_9BACT</name>
<dbReference type="Proteomes" id="UP000034032">
    <property type="component" value="Unassembled WGS sequence"/>
</dbReference>
<keyword evidence="1" id="KW-1133">Transmembrane helix</keyword>
<proteinExistence type="predicted"/>
<feature type="transmembrane region" description="Helical" evidence="1">
    <location>
        <begin position="297"/>
        <end position="323"/>
    </location>
</feature>
<keyword evidence="1" id="KW-0812">Transmembrane</keyword>
<gene>
    <name evidence="2" type="ORF">UW79_C0013G0030</name>
</gene>
<dbReference type="EMBL" id="LCJR01000013">
    <property type="protein sequence ID" value="KKT81903.1"/>
    <property type="molecule type" value="Genomic_DNA"/>
</dbReference>
<comment type="caution">
    <text evidence="2">The sequence shown here is derived from an EMBL/GenBank/DDBJ whole genome shotgun (WGS) entry which is preliminary data.</text>
</comment>
<accession>A0A0G1KE86</accession>
<dbReference type="AlphaFoldDB" id="A0A0G1KE86"/>
<reference evidence="2 3" key="1">
    <citation type="journal article" date="2015" name="Nature">
        <title>rRNA introns, odd ribosomes, and small enigmatic genomes across a large radiation of phyla.</title>
        <authorList>
            <person name="Brown C.T."/>
            <person name="Hug L.A."/>
            <person name="Thomas B.C."/>
            <person name="Sharon I."/>
            <person name="Castelle C.J."/>
            <person name="Singh A."/>
            <person name="Wilkins M.J."/>
            <person name="Williams K.H."/>
            <person name="Banfield J.F."/>
        </authorList>
    </citation>
    <scope>NUCLEOTIDE SEQUENCE [LARGE SCALE GENOMIC DNA]</scope>
</reference>
<evidence type="ECO:0000313" key="3">
    <source>
        <dbReference type="Proteomes" id="UP000034032"/>
    </source>
</evidence>
<keyword evidence="1" id="KW-0472">Membrane</keyword>
<evidence type="ECO:0000256" key="1">
    <source>
        <dbReference type="SAM" id="Phobius"/>
    </source>
</evidence>
<protein>
    <submittedName>
        <fullName evidence="2">Uncharacterized protein</fullName>
    </submittedName>
</protein>
<organism evidence="2 3">
    <name type="scientific">Candidatus Yanofskybacteria bacterium GW2011_GWA2_44_9</name>
    <dbReference type="NCBI Taxonomy" id="1619025"/>
    <lineage>
        <taxon>Bacteria</taxon>
        <taxon>Candidatus Yanofskyibacteriota</taxon>
    </lineage>
</organism>
<evidence type="ECO:0000313" key="2">
    <source>
        <dbReference type="EMBL" id="KKT81903.1"/>
    </source>
</evidence>
<sequence length="370" mass="39184">MKKIYYIFFGAVIIAVVLLPAKGLKAQASCTLIAGDWSKSSVYLEESISLGIGGSSACAGEIIIIEIFGTGGTGPFLIGNPIAARMDSSGSLTYNTYFLASEFSGRNNDTDIYFMAYPSSSPVRPIPSNAIRSASDLRVFNTRPGQVTYFDINPKTVSSTTASRNITLKVKIYRPALLDFCSMSANSFSWKLVEEITGTNLTVKGPISQVISSSNTAQDFDLSFSMSLQAGRAFYVILQCDTATAVNFAQSANVVLSVNTGAPGSGSGSGSTPIIGGANQNIDYRLKNPLISGSNDILTVGILISNWIFNIAIAIVTFLVIYAGVRFLTSRGNAQQVEAAKKSLWYTLGGLAIVLIGKGFISLIGSILGL</sequence>
<feature type="transmembrane region" description="Helical" evidence="1">
    <location>
        <begin position="344"/>
        <end position="368"/>
    </location>
</feature>